<dbReference type="RefSeq" id="XP_003057440.1">
    <property type="nucleotide sequence ID" value="XM_003057394.1"/>
</dbReference>
<dbReference type="AlphaFoldDB" id="C1MMP4"/>
<dbReference type="KEGG" id="mpp:MICPUCDRAFT_62546"/>
<feature type="compositionally biased region" description="Basic and acidic residues" evidence="1">
    <location>
        <begin position="84"/>
        <end position="95"/>
    </location>
</feature>
<dbReference type="GeneID" id="9682404"/>
<feature type="region of interest" description="Disordered" evidence="1">
    <location>
        <begin position="1"/>
        <end position="123"/>
    </location>
</feature>
<feature type="compositionally biased region" description="Polar residues" evidence="1">
    <location>
        <begin position="112"/>
        <end position="123"/>
    </location>
</feature>
<protein>
    <submittedName>
        <fullName evidence="2">Predicted protein</fullName>
    </submittedName>
</protein>
<evidence type="ECO:0000256" key="1">
    <source>
        <dbReference type="SAM" id="MobiDB-lite"/>
    </source>
</evidence>
<keyword evidence="3" id="KW-1185">Reference proteome</keyword>
<dbReference type="EMBL" id="GG663737">
    <property type="protein sequence ID" value="EEH59085.1"/>
    <property type="molecule type" value="Genomic_DNA"/>
</dbReference>
<sequence>MGRRRRREPRGSVRGVPALLPRGRSRGAVRRHGALARGRGRGGARALSLARRRRRRGPPDVSAKGVGGDGSSERGPREGGGGGREIDVGGERDAAGDDGAGGVGVPQHEQPTESVTTDATSRE</sequence>
<dbReference type="Proteomes" id="UP000001876">
    <property type="component" value="Unassembled WGS sequence"/>
</dbReference>
<reference evidence="2 3" key="1">
    <citation type="journal article" date="2009" name="Science">
        <title>Green evolution and dynamic adaptations revealed by genomes of the marine picoeukaryotes Micromonas.</title>
        <authorList>
            <person name="Worden A.Z."/>
            <person name="Lee J.H."/>
            <person name="Mock T."/>
            <person name="Rouze P."/>
            <person name="Simmons M.P."/>
            <person name="Aerts A.L."/>
            <person name="Allen A.E."/>
            <person name="Cuvelier M.L."/>
            <person name="Derelle E."/>
            <person name="Everett M.V."/>
            <person name="Foulon E."/>
            <person name="Grimwood J."/>
            <person name="Gundlach H."/>
            <person name="Henrissat B."/>
            <person name="Napoli C."/>
            <person name="McDonald S.M."/>
            <person name="Parker M.S."/>
            <person name="Rombauts S."/>
            <person name="Salamov A."/>
            <person name="Von Dassow P."/>
            <person name="Badger J.H."/>
            <person name="Coutinho P.M."/>
            <person name="Demir E."/>
            <person name="Dubchak I."/>
            <person name="Gentemann C."/>
            <person name="Eikrem W."/>
            <person name="Gready J.E."/>
            <person name="John U."/>
            <person name="Lanier W."/>
            <person name="Lindquist E.A."/>
            <person name="Lucas S."/>
            <person name="Mayer K.F."/>
            <person name="Moreau H."/>
            <person name="Not F."/>
            <person name="Otillar R."/>
            <person name="Panaud O."/>
            <person name="Pangilinan J."/>
            <person name="Paulsen I."/>
            <person name="Piegu B."/>
            <person name="Poliakov A."/>
            <person name="Robbens S."/>
            <person name="Schmutz J."/>
            <person name="Toulza E."/>
            <person name="Wyss T."/>
            <person name="Zelensky A."/>
            <person name="Zhou K."/>
            <person name="Armbrust E.V."/>
            <person name="Bhattacharya D."/>
            <person name="Goodenough U.W."/>
            <person name="Van de Peer Y."/>
            <person name="Grigoriev I.V."/>
        </authorList>
    </citation>
    <scope>NUCLEOTIDE SEQUENCE [LARGE SCALE GENOMIC DNA]</scope>
    <source>
        <strain evidence="2 3">CCMP1545</strain>
    </source>
</reference>
<feature type="compositionally biased region" description="Basic residues" evidence="1">
    <location>
        <begin position="23"/>
        <end position="42"/>
    </location>
</feature>
<proteinExistence type="predicted"/>
<accession>C1MMP4</accession>
<evidence type="ECO:0000313" key="3">
    <source>
        <dbReference type="Proteomes" id="UP000001876"/>
    </source>
</evidence>
<organism evidence="3">
    <name type="scientific">Micromonas pusilla (strain CCMP1545)</name>
    <name type="common">Picoplanktonic green alga</name>
    <dbReference type="NCBI Taxonomy" id="564608"/>
    <lineage>
        <taxon>Eukaryota</taxon>
        <taxon>Viridiplantae</taxon>
        <taxon>Chlorophyta</taxon>
        <taxon>Mamiellophyceae</taxon>
        <taxon>Mamiellales</taxon>
        <taxon>Mamiellaceae</taxon>
        <taxon>Micromonas</taxon>
    </lineage>
</organism>
<evidence type="ECO:0000313" key="2">
    <source>
        <dbReference type="EMBL" id="EEH59085.1"/>
    </source>
</evidence>
<name>C1MMP4_MICPC</name>
<gene>
    <name evidence="2" type="ORF">MICPUCDRAFT_62546</name>
</gene>